<evidence type="ECO:0000256" key="5">
    <source>
        <dbReference type="ARBA" id="ARBA00023018"/>
    </source>
</evidence>
<feature type="region of interest" description="Disordered" evidence="7">
    <location>
        <begin position="169"/>
        <end position="196"/>
    </location>
</feature>
<dbReference type="Pfam" id="PF00168">
    <property type="entry name" value="C2"/>
    <property type="match status" value="1"/>
</dbReference>
<evidence type="ECO:0000256" key="1">
    <source>
        <dbReference type="ARBA" id="ARBA00004489"/>
    </source>
</evidence>
<dbReference type="SUPFAM" id="SSF48065">
    <property type="entry name" value="DBL homology domain (DH-domain)"/>
    <property type="match status" value="1"/>
</dbReference>
<dbReference type="GO" id="GO:0030424">
    <property type="term" value="C:axon"/>
    <property type="evidence" value="ECO:0007669"/>
    <property type="project" value="UniProtKB-SubCell"/>
</dbReference>
<name>A0A8J1XPI7_OWEFU</name>
<evidence type="ECO:0000256" key="3">
    <source>
        <dbReference type="ARBA" id="ARBA00022468"/>
    </source>
</evidence>
<dbReference type="PANTHER" id="PTHR23182:SF1">
    <property type="entry name" value="RHO GTPASE ACTIVATING PROTEIN AT 1A, ISOFORM E"/>
    <property type="match status" value="1"/>
</dbReference>
<dbReference type="InterPro" id="IPR000198">
    <property type="entry name" value="RhoGAP_dom"/>
</dbReference>
<evidence type="ECO:0000256" key="4">
    <source>
        <dbReference type="ARBA" id="ARBA00022658"/>
    </source>
</evidence>
<dbReference type="InterPro" id="IPR036481">
    <property type="entry name" value="Bcr-Abl_oncoprot_oligo_sf"/>
</dbReference>
<dbReference type="OrthoDB" id="2155291at2759"/>
<accession>A0A8J1XPI7</accession>
<dbReference type="GO" id="GO:0035556">
    <property type="term" value="P:intracellular signal transduction"/>
    <property type="evidence" value="ECO:0007669"/>
    <property type="project" value="InterPro"/>
</dbReference>
<dbReference type="GO" id="GO:0005085">
    <property type="term" value="F:guanyl-nucleotide exchange factor activity"/>
    <property type="evidence" value="ECO:0007669"/>
    <property type="project" value="UniProtKB-KW"/>
</dbReference>
<dbReference type="EMBL" id="CAIIXF020000012">
    <property type="protein sequence ID" value="CAH1801982.1"/>
    <property type="molecule type" value="Genomic_DNA"/>
</dbReference>
<feature type="region of interest" description="Disordered" evidence="7">
    <location>
        <begin position="366"/>
        <end position="391"/>
    </location>
</feature>
<dbReference type="Gene3D" id="1.10.555.10">
    <property type="entry name" value="Rho GTPase activation protein"/>
    <property type="match status" value="1"/>
</dbReference>
<dbReference type="Gene3D" id="1.20.900.10">
    <property type="entry name" value="Dbl homology (DH) domain"/>
    <property type="match status" value="1"/>
</dbReference>
<feature type="compositionally biased region" description="Polar residues" evidence="7">
    <location>
        <begin position="251"/>
        <end position="265"/>
    </location>
</feature>
<dbReference type="PROSITE" id="PS50004">
    <property type="entry name" value="C2"/>
    <property type="match status" value="1"/>
</dbReference>
<comment type="caution">
    <text evidence="8">The sequence shown here is derived from an EMBL/GenBank/DDBJ whole genome shotgun (WGS) entry which is preliminary data.</text>
</comment>
<feature type="compositionally biased region" description="Basic and acidic residues" evidence="7">
    <location>
        <begin position="844"/>
        <end position="863"/>
    </location>
</feature>
<dbReference type="InterPro" id="IPR035899">
    <property type="entry name" value="DBL_dom_sf"/>
</dbReference>
<sequence length="1332" mass="150781">MAKRSDFESKWNEKFPDFEPPNLSVFEQNSEVKNFLDVTRAKVEELRGELERELFILNHVESIYKTKSTNQRSSKIVEEEAEGRGDFSVVEFQRDKKTKTTQSGSKKPLKRSAHTYENVDQVDSKNMGQRQQQKDDSQSVTPSQVIQEVYEPVSPKTAEIQERVSYTLEKQANSPGPNISPSLKSPENKKDVECSSPTVVRRRLPAIPPQTAPKPKINKKARESLGVFFPSTKPKENDESPYSSIVINSEQTPELAQNKENTPKCSNDGLKPPASESSTCKRHSERTSNALGRLDQLIAGQEYSQVHKTTEGKDKHVMKINEPDIKIENDDDDIPTVPVKSPGLQDDIKNANIEMLNNSLYSDDSEFSLSPVSPENLQHQPQNTGKDTDPYYSAVCTDDDTILVDTLKESDSGSLLYASVVNENTDDTDEIITSIDNIGEDDSGMENIYDTIDENIITKRLSCHYGSNDKLDLPMTTHQRLSESLESDLDDDERLDSIDSTTARISQISENSVFHFDSPQSSPGTIRKSIDGTECIPEDSETNGDVEWSEADLEKLRMRKWVVTGILDSENIYIDCLSILDQYMKNLEAAARTTKPMISEEEISIIFHKIPELFKSHKAFVEDLEPRVENWSDSQKVGEVFKVAAVYLKQVYGDYLKNYQKALSTMKKCCQENQEFQNLIKEIKLKGVAESASLEELLHKPVVRVQRNTLVLHDLIRCTPTNHPDHMVLQKALKLTQYFLENLEDPMELEKNDAVSYLVKDSFIVEQTQGHRKLRHVFLFNDVIVCTKQKSTGGKKYNADCKWYIALSEVTVLENKTDEVIEKLPSDSKKTDIETLKANVSQLKKELRREARRHNGSEKDRSSPRSWSFSTKGNIRNIEKIRKKLAEQEAMLVLMSPNLMFKLHHKAQDKTYTFLMSSNYERDEWKESIKALQAKVHTTPKFTSYELQTLVNSISKVPKINNAGSFLMKDANMDEELLSGVLNITIHSLHGLKEPCDTYCCIEVDSFGHFFMQAKTNMFYKTTEPAWNEEYCVDLDGAQTLRVMAYKQEGEEQILLGKIAMELGKAWLRGDFVEKTMAMSTDLSMTITLRYTPSTQTIKRVASRVKTGVFGVKIQTVTKRENNNIPAIVLSCVQEVEKSGLKELGIYRVSGSSSDVQQLKKAFDRNSKGAAKLVTEFDINAITGVLKLYFRELPEALFTDKLYPSLVKGMELADPAAKRECMVTLLRSLPEPNFATAVYMIDHLVMVSKLASVNKMSLQNLATIFGPTLLRPASEPQKDEGGDESSNIILQLTREAKDSMIQTAILMYYLWIRNEGVSFDAPKTPTVESTMI</sequence>
<evidence type="ECO:0000313" key="8">
    <source>
        <dbReference type="EMBL" id="CAH1801982.1"/>
    </source>
</evidence>
<dbReference type="SUPFAM" id="SSF50729">
    <property type="entry name" value="PH domain-like"/>
    <property type="match status" value="1"/>
</dbReference>
<keyword evidence="5" id="KW-0770">Synapse</keyword>
<dbReference type="InterPro" id="IPR001849">
    <property type="entry name" value="PH_domain"/>
</dbReference>
<organism evidence="8 9">
    <name type="scientific">Owenia fusiformis</name>
    <name type="common">Polychaete worm</name>
    <dbReference type="NCBI Taxonomy" id="6347"/>
    <lineage>
        <taxon>Eukaryota</taxon>
        <taxon>Metazoa</taxon>
        <taxon>Spiralia</taxon>
        <taxon>Lophotrochozoa</taxon>
        <taxon>Annelida</taxon>
        <taxon>Polychaeta</taxon>
        <taxon>Sedentaria</taxon>
        <taxon>Canalipalpata</taxon>
        <taxon>Sabellida</taxon>
        <taxon>Oweniida</taxon>
        <taxon>Oweniidae</taxon>
        <taxon>Owenia</taxon>
    </lineage>
</organism>
<dbReference type="SUPFAM" id="SSF48350">
    <property type="entry name" value="GTPase activation domain, GAP"/>
    <property type="match status" value="1"/>
</dbReference>
<proteinExistence type="predicted"/>
<dbReference type="Pfam" id="PF00621">
    <property type="entry name" value="RhoGEF"/>
    <property type="match status" value="1"/>
</dbReference>
<feature type="region of interest" description="Disordered" evidence="7">
    <location>
        <begin position="516"/>
        <end position="543"/>
    </location>
</feature>
<dbReference type="SMART" id="SM00233">
    <property type="entry name" value="PH"/>
    <property type="match status" value="1"/>
</dbReference>
<feature type="compositionally biased region" description="Polar residues" evidence="7">
    <location>
        <begin position="366"/>
        <end position="385"/>
    </location>
</feature>
<dbReference type="GO" id="GO:0043197">
    <property type="term" value="C:dendritic spine"/>
    <property type="evidence" value="ECO:0007669"/>
    <property type="project" value="UniProtKB-SubCell"/>
</dbReference>
<dbReference type="InterPro" id="IPR008936">
    <property type="entry name" value="Rho_GTPase_activation_prot"/>
</dbReference>
<dbReference type="CDD" id="cd00160">
    <property type="entry name" value="RhoGEF"/>
    <property type="match status" value="1"/>
</dbReference>
<dbReference type="Gene3D" id="4.10.280.30">
    <property type="entry name" value="Bcr-Abl oncoprotein oligomerisation domain"/>
    <property type="match status" value="1"/>
</dbReference>
<dbReference type="InterPro" id="IPR035892">
    <property type="entry name" value="C2_domain_sf"/>
</dbReference>
<dbReference type="Gene3D" id="2.60.40.150">
    <property type="entry name" value="C2 domain"/>
    <property type="match status" value="1"/>
</dbReference>
<dbReference type="Gene3D" id="2.30.29.30">
    <property type="entry name" value="Pleckstrin-homology domain (PH domain)/Phosphotyrosine-binding domain (PTB)"/>
    <property type="match status" value="1"/>
</dbReference>
<reference evidence="8" key="1">
    <citation type="submission" date="2022-03" db="EMBL/GenBank/DDBJ databases">
        <authorList>
            <person name="Martin C."/>
        </authorList>
    </citation>
    <scope>NUCLEOTIDE SEQUENCE</scope>
</reference>
<dbReference type="InterPro" id="IPR011993">
    <property type="entry name" value="PH-like_dom_sf"/>
</dbReference>
<dbReference type="SMART" id="SM00325">
    <property type="entry name" value="RhoGEF"/>
    <property type="match status" value="1"/>
</dbReference>
<dbReference type="PROSITE" id="PS50010">
    <property type="entry name" value="DH_2"/>
    <property type="match status" value="1"/>
</dbReference>
<keyword evidence="6" id="KW-0966">Cell projection</keyword>
<dbReference type="InterPro" id="IPR037769">
    <property type="entry name" value="Abr/Bcr"/>
</dbReference>
<comment type="subcellular location">
    <subcellularLocation>
        <location evidence="1">Cell projection</location>
        <location evidence="1">Axon</location>
    </subcellularLocation>
    <subcellularLocation>
        <location evidence="2">Cell projection</location>
        <location evidence="2">Dendritic spine</location>
    </subcellularLocation>
</comment>
<dbReference type="Proteomes" id="UP000749559">
    <property type="component" value="Unassembled WGS sequence"/>
</dbReference>
<feature type="compositionally biased region" description="Polar residues" evidence="7">
    <location>
        <begin position="169"/>
        <end position="185"/>
    </location>
</feature>
<dbReference type="GO" id="GO:0016020">
    <property type="term" value="C:membrane"/>
    <property type="evidence" value="ECO:0007669"/>
    <property type="project" value="TreeGrafter"/>
</dbReference>
<dbReference type="PANTHER" id="PTHR23182">
    <property type="entry name" value="BREAKPOINT CLUSTER REGION PROTEIN BCR"/>
    <property type="match status" value="1"/>
</dbReference>
<dbReference type="SMART" id="SM00239">
    <property type="entry name" value="C2"/>
    <property type="match status" value="1"/>
</dbReference>
<evidence type="ECO:0000256" key="6">
    <source>
        <dbReference type="ARBA" id="ARBA00023273"/>
    </source>
</evidence>
<evidence type="ECO:0000256" key="2">
    <source>
        <dbReference type="ARBA" id="ARBA00004552"/>
    </source>
</evidence>
<dbReference type="InterPro" id="IPR000008">
    <property type="entry name" value="C2_dom"/>
</dbReference>
<evidence type="ECO:0000313" key="9">
    <source>
        <dbReference type="Proteomes" id="UP000749559"/>
    </source>
</evidence>
<evidence type="ECO:0000256" key="7">
    <source>
        <dbReference type="SAM" id="MobiDB-lite"/>
    </source>
</evidence>
<dbReference type="PROSITE" id="PS00741">
    <property type="entry name" value="DH_1"/>
    <property type="match status" value="1"/>
</dbReference>
<dbReference type="InterPro" id="IPR001331">
    <property type="entry name" value="GDS_CDC24_CS"/>
</dbReference>
<feature type="region of interest" description="Disordered" evidence="7">
    <location>
        <begin position="251"/>
        <end position="288"/>
    </location>
</feature>
<dbReference type="SMART" id="SM00324">
    <property type="entry name" value="RhoGAP"/>
    <property type="match status" value="1"/>
</dbReference>
<keyword evidence="3" id="KW-0343">GTPase activation</keyword>
<keyword evidence="4" id="KW-0344">Guanine-nucleotide releasing factor</keyword>
<dbReference type="SUPFAM" id="SSF49562">
    <property type="entry name" value="C2 domain (Calcium/lipid-binding domain, CaLB)"/>
    <property type="match status" value="1"/>
</dbReference>
<gene>
    <name evidence="8" type="ORF">OFUS_LOCUS25710</name>
</gene>
<protein>
    <submittedName>
        <fullName evidence="8">Uncharacterized protein</fullName>
    </submittedName>
</protein>
<dbReference type="Pfam" id="PF00620">
    <property type="entry name" value="RhoGAP"/>
    <property type="match status" value="1"/>
</dbReference>
<feature type="region of interest" description="Disordered" evidence="7">
    <location>
        <begin position="844"/>
        <end position="870"/>
    </location>
</feature>
<feature type="region of interest" description="Disordered" evidence="7">
    <location>
        <begin position="88"/>
        <end position="157"/>
    </location>
</feature>
<keyword evidence="9" id="KW-1185">Reference proteome</keyword>
<dbReference type="InterPro" id="IPR000219">
    <property type="entry name" value="DH_dom"/>
</dbReference>
<dbReference type="Pfam" id="PF19057">
    <property type="entry name" value="PH_19"/>
    <property type="match status" value="1"/>
</dbReference>
<dbReference type="PROSITE" id="PS50003">
    <property type="entry name" value="PH_DOMAIN"/>
    <property type="match status" value="1"/>
</dbReference>
<dbReference type="GO" id="GO:0005096">
    <property type="term" value="F:GTPase activator activity"/>
    <property type="evidence" value="ECO:0007669"/>
    <property type="project" value="UniProtKB-KW"/>
</dbReference>
<dbReference type="PROSITE" id="PS50238">
    <property type="entry name" value="RHOGAP"/>
    <property type="match status" value="1"/>
</dbReference>